<protein>
    <submittedName>
        <fullName evidence="2">Uncharacterized protein</fullName>
    </submittedName>
</protein>
<dbReference type="OrthoDB" id="1681842at2759"/>
<dbReference type="InParanoid" id="A0A200PQY3"/>
<organism evidence="2 3">
    <name type="scientific">Macleaya cordata</name>
    <name type="common">Five-seeded plume-poppy</name>
    <name type="synonym">Bocconia cordata</name>
    <dbReference type="NCBI Taxonomy" id="56857"/>
    <lineage>
        <taxon>Eukaryota</taxon>
        <taxon>Viridiplantae</taxon>
        <taxon>Streptophyta</taxon>
        <taxon>Embryophyta</taxon>
        <taxon>Tracheophyta</taxon>
        <taxon>Spermatophyta</taxon>
        <taxon>Magnoliopsida</taxon>
        <taxon>Ranunculales</taxon>
        <taxon>Papaveraceae</taxon>
        <taxon>Papaveroideae</taxon>
        <taxon>Macleaya</taxon>
    </lineage>
</organism>
<feature type="region of interest" description="Disordered" evidence="1">
    <location>
        <begin position="1"/>
        <end position="24"/>
    </location>
</feature>
<proteinExistence type="predicted"/>
<evidence type="ECO:0000256" key="1">
    <source>
        <dbReference type="SAM" id="MobiDB-lite"/>
    </source>
</evidence>
<evidence type="ECO:0000313" key="2">
    <source>
        <dbReference type="EMBL" id="OVA00615.1"/>
    </source>
</evidence>
<name>A0A200PQY3_MACCD</name>
<evidence type="ECO:0000313" key="3">
    <source>
        <dbReference type="Proteomes" id="UP000195402"/>
    </source>
</evidence>
<dbReference type="AlphaFoldDB" id="A0A200PQY3"/>
<dbReference type="Proteomes" id="UP000195402">
    <property type="component" value="Unassembled WGS sequence"/>
</dbReference>
<feature type="compositionally biased region" description="Basic residues" evidence="1">
    <location>
        <begin position="15"/>
        <end position="24"/>
    </location>
</feature>
<dbReference type="EMBL" id="MVGT01004289">
    <property type="protein sequence ID" value="OVA00615.1"/>
    <property type="molecule type" value="Genomic_DNA"/>
</dbReference>
<comment type="caution">
    <text evidence="2">The sequence shown here is derived from an EMBL/GenBank/DDBJ whole genome shotgun (WGS) entry which is preliminary data.</text>
</comment>
<sequence>MVKQRIQSDPNKSNSNKKMKKKITSKKLLSVSNAAVVKNSKPPKDNNPFETIWYRRKFDIIGKKRKGEEKRTGLARSRAIEKAILLFYL</sequence>
<keyword evidence="3" id="KW-1185">Reference proteome</keyword>
<accession>A0A200PQY3</accession>
<dbReference type="OMA" id="FLIEVHI"/>
<reference evidence="2 3" key="1">
    <citation type="journal article" date="2017" name="Mol. Plant">
        <title>The Genome of Medicinal Plant Macleaya cordata Provides New Insights into Benzylisoquinoline Alkaloids Metabolism.</title>
        <authorList>
            <person name="Liu X."/>
            <person name="Liu Y."/>
            <person name="Huang P."/>
            <person name="Ma Y."/>
            <person name="Qing Z."/>
            <person name="Tang Q."/>
            <person name="Cao H."/>
            <person name="Cheng P."/>
            <person name="Zheng Y."/>
            <person name="Yuan Z."/>
            <person name="Zhou Y."/>
            <person name="Liu J."/>
            <person name="Tang Z."/>
            <person name="Zhuo Y."/>
            <person name="Zhang Y."/>
            <person name="Yu L."/>
            <person name="Huang J."/>
            <person name="Yang P."/>
            <person name="Peng Q."/>
            <person name="Zhang J."/>
            <person name="Jiang W."/>
            <person name="Zhang Z."/>
            <person name="Lin K."/>
            <person name="Ro D.K."/>
            <person name="Chen X."/>
            <person name="Xiong X."/>
            <person name="Shang Y."/>
            <person name="Huang S."/>
            <person name="Zeng J."/>
        </authorList>
    </citation>
    <scope>NUCLEOTIDE SEQUENCE [LARGE SCALE GENOMIC DNA]</scope>
    <source>
        <strain evidence="3">cv. BLH2017</strain>
        <tissue evidence="2">Root</tissue>
    </source>
</reference>
<feature type="compositionally biased region" description="Polar residues" evidence="1">
    <location>
        <begin position="1"/>
        <end position="10"/>
    </location>
</feature>
<dbReference type="STRING" id="56857.A0A200PQY3"/>
<gene>
    <name evidence="2" type="ORF">BVC80_9085g21</name>
</gene>